<keyword evidence="6 8" id="KW-0234">DNA repair</keyword>
<keyword evidence="4 8" id="KW-0227">DNA damage</keyword>
<proteinExistence type="inferred from homology"/>
<evidence type="ECO:0000256" key="7">
    <source>
        <dbReference type="ARBA" id="ARBA00033409"/>
    </source>
</evidence>
<organism evidence="10 11">
    <name type="scientific">Natronospira proteinivora</name>
    <dbReference type="NCBI Taxonomy" id="1807133"/>
    <lineage>
        <taxon>Bacteria</taxon>
        <taxon>Pseudomonadati</taxon>
        <taxon>Pseudomonadota</taxon>
        <taxon>Gammaproteobacteria</taxon>
        <taxon>Natronospirales</taxon>
        <taxon>Natronospiraceae</taxon>
        <taxon>Natronospira</taxon>
    </lineage>
</organism>
<dbReference type="PANTHER" id="PTHR33991">
    <property type="entry name" value="DNA REPAIR PROTEIN RECO"/>
    <property type="match status" value="1"/>
</dbReference>
<dbReference type="HAMAP" id="MF_00201">
    <property type="entry name" value="RecO"/>
    <property type="match status" value="1"/>
</dbReference>
<evidence type="ECO:0000256" key="1">
    <source>
        <dbReference type="ARBA" id="ARBA00003065"/>
    </source>
</evidence>
<dbReference type="Pfam" id="PF02565">
    <property type="entry name" value="RecO_C"/>
    <property type="match status" value="1"/>
</dbReference>
<evidence type="ECO:0000256" key="2">
    <source>
        <dbReference type="ARBA" id="ARBA00007452"/>
    </source>
</evidence>
<accession>A0ABT1G5V2</accession>
<dbReference type="Proteomes" id="UP001523550">
    <property type="component" value="Unassembled WGS sequence"/>
</dbReference>
<dbReference type="PANTHER" id="PTHR33991:SF1">
    <property type="entry name" value="DNA REPAIR PROTEIN RECO"/>
    <property type="match status" value="1"/>
</dbReference>
<evidence type="ECO:0000313" key="11">
    <source>
        <dbReference type="Proteomes" id="UP001523550"/>
    </source>
</evidence>
<reference evidence="10 11" key="1">
    <citation type="submission" date="2022-03" db="EMBL/GenBank/DDBJ databases">
        <title>Genomic Encyclopedia of Type Strains, Phase III (KMG-III): the genomes of soil and plant-associated and newly described type strains.</title>
        <authorList>
            <person name="Whitman W."/>
        </authorList>
    </citation>
    <scope>NUCLEOTIDE SEQUENCE [LARGE SCALE GENOMIC DNA]</scope>
    <source>
        <strain evidence="10 11">BSker1</strain>
    </source>
</reference>
<evidence type="ECO:0000256" key="6">
    <source>
        <dbReference type="ARBA" id="ARBA00023204"/>
    </source>
</evidence>
<comment type="caution">
    <text evidence="10">The sequence shown here is derived from an EMBL/GenBank/DDBJ whole genome shotgun (WGS) entry which is preliminary data.</text>
</comment>
<dbReference type="InterPro" id="IPR003717">
    <property type="entry name" value="RecO"/>
</dbReference>
<dbReference type="SUPFAM" id="SSF57863">
    <property type="entry name" value="ArfGap/RecO-like zinc finger"/>
    <property type="match status" value="1"/>
</dbReference>
<evidence type="ECO:0000313" key="10">
    <source>
        <dbReference type="EMBL" id="MCP1726679.1"/>
    </source>
</evidence>
<feature type="domain" description="DNA replication/recombination mediator RecO N-terminal" evidence="9">
    <location>
        <begin position="12"/>
        <end position="79"/>
    </location>
</feature>
<dbReference type="InterPro" id="IPR022572">
    <property type="entry name" value="DNA_rep/recomb_RecO_N"/>
</dbReference>
<protein>
    <recommendedName>
        <fullName evidence="3 8">DNA repair protein RecO</fullName>
    </recommendedName>
    <alternativeName>
        <fullName evidence="7 8">Recombination protein O</fullName>
    </alternativeName>
</protein>
<dbReference type="RefSeq" id="WP_253445359.1">
    <property type="nucleotide sequence ID" value="NZ_JALJYF010000001.1"/>
</dbReference>
<evidence type="ECO:0000256" key="4">
    <source>
        <dbReference type="ARBA" id="ARBA00022763"/>
    </source>
</evidence>
<keyword evidence="5 8" id="KW-0233">DNA recombination</keyword>
<dbReference type="NCBIfam" id="TIGR00613">
    <property type="entry name" value="reco"/>
    <property type="match status" value="1"/>
</dbReference>
<dbReference type="EMBL" id="JALJYF010000001">
    <property type="protein sequence ID" value="MCP1726679.1"/>
    <property type="molecule type" value="Genomic_DNA"/>
</dbReference>
<dbReference type="InterPro" id="IPR012340">
    <property type="entry name" value="NA-bd_OB-fold"/>
</dbReference>
<sequence length="268" mass="29685">MSPPVDRPELEAGYVLHQRAYRDSSLIVDVFTREAGRLALVARGARRPRARQRALLQAFRPLRLSWRLGGEMGTLTAVESDGQALNLSGERLLSAFYLNELILRLAGRHDPHPVLYDTYSSALSALSRHAEDNSDEGALGSRNEASLTAVILRRFEREALECLGYGLPLDDNCVDGSPIRAEGRYRFDAQAGAYSLADAHNRDQERGVSGRALLALMHDDWSDPSVLPDIRRLLAAALSPHLGGRPLKTARVLRDLRRRQGRSGENES</sequence>
<keyword evidence="11" id="KW-1185">Reference proteome</keyword>
<dbReference type="InterPro" id="IPR037278">
    <property type="entry name" value="ARFGAP/RecO"/>
</dbReference>
<evidence type="ECO:0000256" key="5">
    <source>
        <dbReference type="ARBA" id="ARBA00023172"/>
    </source>
</evidence>
<dbReference type="Gene3D" id="1.20.1440.120">
    <property type="entry name" value="Recombination protein O, C-terminal domain"/>
    <property type="match status" value="1"/>
</dbReference>
<dbReference type="Gene3D" id="2.40.50.140">
    <property type="entry name" value="Nucleic acid-binding proteins"/>
    <property type="match status" value="1"/>
</dbReference>
<dbReference type="SUPFAM" id="SSF50249">
    <property type="entry name" value="Nucleic acid-binding proteins"/>
    <property type="match status" value="1"/>
</dbReference>
<evidence type="ECO:0000256" key="8">
    <source>
        <dbReference type="HAMAP-Rule" id="MF_00201"/>
    </source>
</evidence>
<dbReference type="InterPro" id="IPR042242">
    <property type="entry name" value="RecO_C"/>
</dbReference>
<comment type="similarity">
    <text evidence="2 8">Belongs to the RecO family.</text>
</comment>
<gene>
    <name evidence="8" type="primary">recO</name>
    <name evidence="10" type="ORF">J2T60_000644</name>
</gene>
<dbReference type="Pfam" id="PF11967">
    <property type="entry name" value="RecO_N"/>
    <property type="match status" value="1"/>
</dbReference>
<evidence type="ECO:0000259" key="9">
    <source>
        <dbReference type="Pfam" id="PF11967"/>
    </source>
</evidence>
<evidence type="ECO:0000256" key="3">
    <source>
        <dbReference type="ARBA" id="ARBA00021310"/>
    </source>
</evidence>
<name>A0ABT1G5V2_9GAMM</name>
<comment type="function">
    <text evidence="1 8">Involved in DNA repair and RecF pathway recombination.</text>
</comment>